<dbReference type="Proteomes" id="UP001208935">
    <property type="component" value="Unassembled WGS sequence"/>
</dbReference>
<evidence type="ECO:0000256" key="2">
    <source>
        <dbReference type="SAM" id="MobiDB-lite"/>
    </source>
</evidence>
<feature type="region of interest" description="Disordered" evidence="2">
    <location>
        <begin position="1"/>
        <end position="39"/>
    </location>
</feature>
<keyword evidence="4" id="KW-1185">Reference proteome</keyword>
<evidence type="ECO:0000313" key="3">
    <source>
        <dbReference type="EMBL" id="MCW5320125.1"/>
    </source>
</evidence>
<dbReference type="EMBL" id="QZCW01000001">
    <property type="protein sequence ID" value="MCW5320125.1"/>
    <property type="molecule type" value="Genomic_DNA"/>
</dbReference>
<evidence type="ECO:0000256" key="1">
    <source>
        <dbReference type="ARBA" id="ARBA00022729"/>
    </source>
</evidence>
<protein>
    <submittedName>
        <fullName evidence="3">Uncharacterized protein</fullName>
    </submittedName>
</protein>
<feature type="compositionally biased region" description="Basic residues" evidence="2">
    <location>
        <begin position="23"/>
        <end position="36"/>
    </location>
</feature>
<sequence length="194" mass="20656">MHLSTPVCPYPSSELSPHESIRNRRPIRFSPPHRRNTMASDTKAPKLIITGANTPTAAGDQLVLTYDGPNDLDRNIDAAGFTVTSTTGTAITVSRASVDAKAQTITLTLSRAITTQDVIKISYTPPANGNGVQDVAGNDAQEFADQDVINNTAGPVFVKDYPGIEGNKLTLAYTGGGLEQPQHSEQHSLCGVRQ</sequence>
<accession>A0ABT3KPC5</accession>
<dbReference type="InterPro" id="IPR011801">
    <property type="entry name" value="Swm_rep_I_cyn"/>
</dbReference>
<comment type="caution">
    <text evidence="3">The sequence shown here is derived from an EMBL/GenBank/DDBJ whole genome shotgun (WGS) entry which is preliminary data.</text>
</comment>
<dbReference type="InterPro" id="IPR014755">
    <property type="entry name" value="Cu-Rt/internalin_Ig-like"/>
</dbReference>
<gene>
    <name evidence="3" type="ORF">D5039_02710</name>
</gene>
<dbReference type="InterPro" id="IPR028059">
    <property type="entry name" value="SWM_rpt"/>
</dbReference>
<dbReference type="NCBIfam" id="TIGR02059">
    <property type="entry name" value="swm_rep_I"/>
    <property type="match status" value="1"/>
</dbReference>
<organism evidence="3 4">
    <name type="scientific">Verminephrobacter aporrectodeae subsp. tuberculatae</name>
    <dbReference type="NCBI Taxonomy" id="1110392"/>
    <lineage>
        <taxon>Bacteria</taxon>
        <taxon>Pseudomonadati</taxon>
        <taxon>Pseudomonadota</taxon>
        <taxon>Betaproteobacteria</taxon>
        <taxon>Burkholderiales</taxon>
        <taxon>Comamonadaceae</taxon>
        <taxon>Verminephrobacter</taxon>
    </lineage>
</organism>
<reference evidence="4" key="1">
    <citation type="submission" date="2023-07" db="EMBL/GenBank/DDBJ databases">
        <title>Verminephrobacter genomes.</title>
        <authorList>
            <person name="Lund M.B."/>
        </authorList>
    </citation>
    <scope>NUCLEOTIDE SEQUENCE [LARGE SCALE GENOMIC DNA]</scope>
    <source>
        <strain evidence="4">AtM5-05</strain>
    </source>
</reference>
<name>A0ABT3KPC5_9BURK</name>
<dbReference type="Pfam" id="PF13753">
    <property type="entry name" value="SWM_repeat"/>
    <property type="match status" value="1"/>
</dbReference>
<proteinExistence type="predicted"/>
<evidence type="ECO:0000313" key="4">
    <source>
        <dbReference type="Proteomes" id="UP001208935"/>
    </source>
</evidence>
<keyword evidence="1" id="KW-0732">Signal</keyword>
<dbReference type="Gene3D" id="2.60.40.1220">
    <property type="match status" value="1"/>
</dbReference>